<dbReference type="Proteomes" id="UP001597045">
    <property type="component" value="Unassembled WGS sequence"/>
</dbReference>
<evidence type="ECO:0000256" key="1">
    <source>
        <dbReference type="ARBA" id="ARBA00009437"/>
    </source>
</evidence>
<gene>
    <name evidence="6" type="ORF">ACFQ1S_10585</name>
</gene>
<evidence type="ECO:0000256" key="2">
    <source>
        <dbReference type="ARBA" id="ARBA00023015"/>
    </source>
</evidence>
<evidence type="ECO:0000313" key="7">
    <source>
        <dbReference type="Proteomes" id="UP001597045"/>
    </source>
</evidence>
<dbReference type="Pfam" id="PF03466">
    <property type="entry name" value="LysR_substrate"/>
    <property type="match status" value="1"/>
</dbReference>
<keyword evidence="2" id="KW-0805">Transcription regulation</keyword>
<keyword evidence="4" id="KW-0804">Transcription</keyword>
<protein>
    <submittedName>
        <fullName evidence="6">LysR family substrate-binding domain-containing protein</fullName>
    </submittedName>
</protein>
<dbReference type="EMBL" id="JBHTIS010000473">
    <property type="protein sequence ID" value="MFD1045977.1"/>
    <property type="molecule type" value="Genomic_DNA"/>
</dbReference>
<dbReference type="InterPro" id="IPR005119">
    <property type="entry name" value="LysR_subst-bd"/>
</dbReference>
<keyword evidence="3" id="KW-0238">DNA-binding</keyword>
<name>A0ABW3M5Q8_9PSEU</name>
<evidence type="ECO:0000256" key="4">
    <source>
        <dbReference type="ARBA" id="ARBA00023163"/>
    </source>
</evidence>
<evidence type="ECO:0000313" key="6">
    <source>
        <dbReference type="EMBL" id="MFD1045977.1"/>
    </source>
</evidence>
<feature type="domain" description="LysR substrate-binding" evidence="5">
    <location>
        <begin position="11"/>
        <end position="185"/>
    </location>
</feature>
<keyword evidence="7" id="KW-1185">Reference proteome</keyword>
<dbReference type="PANTHER" id="PTHR30346">
    <property type="entry name" value="TRANSCRIPTIONAL DUAL REGULATOR HCAR-RELATED"/>
    <property type="match status" value="1"/>
</dbReference>
<evidence type="ECO:0000256" key="3">
    <source>
        <dbReference type="ARBA" id="ARBA00023125"/>
    </source>
</evidence>
<comment type="similarity">
    <text evidence="1">Belongs to the LysR transcriptional regulatory family.</text>
</comment>
<proteinExistence type="inferred from homology"/>
<comment type="caution">
    <text evidence="6">The sequence shown here is derived from an EMBL/GenBank/DDBJ whole genome shotgun (WGS) entry which is preliminary data.</text>
</comment>
<dbReference type="CDD" id="cd08414">
    <property type="entry name" value="PBP2_LTTR_aromatics_like"/>
    <property type="match status" value="1"/>
</dbReference>
<dbReference type="PANTHER" id="PTHR30346:SF0">
    <property type="entry name" value="HCA OPERON TRANSCRIPTIONAL ACTIVATOR HCAR"/>
    <property type="match status" value="1"/>
</dbReference>
<accession>A0ABW3M5Q8</accession>
<organism evidence="6 7">
    <name type="scientific">Kibdelosporangium lantanae</name>
    <dbReference type="NCBI Taxonomy" id="1497396"/>
    <lineage>
        <taxon>Bacteria</taxon>
        <taxon>Bacillati</taxon>
        <taxon>Actinomycetota</taxon>
        <taxon>Actinomycetes</taxon>
        <taxon>Pseudonocardiales</taxon>
        <taxon>Pseudonocardiaceae</taxon>
        <taxon>Kibdelosporangium</taxon>
    </lineage>
</organism>
<dbReference type="Gene3D" id="3.40.190.10">
    <property type="entry name" value="Periplasmic binding protein-like II"/>
    <property type="match status" value="2"/>
</dbReference>
<reference evidence="7" key="1">
    <citation type="journal article" date="2019" name="Int. J. Syst. Evol. Microbiol.">
        <title>The Global Catalogue of Microorganisms (GCM) 10K type strain sequencing project: providing services to taxonomists for standard genome sequencing and annotation.</title>
        <authorList>
            <consortium name="The Broad Institute Genomics Platform"/>
            <consortium name="The Broad Institute Genome Sequencing Center for Infectious Disease"/>
            <person name="Wu L."/>
            <person name="Ma J."/>
        </authorList>
    </citation>
    <scope>NUCLEOTIDE SEQUENCE [LARGE SCALE GENOMIC DNA]</scope>
    <source>
        <strain evidence="7">JCM 31486</strain>
    </source>
</reference>
<evidence type="ECO:0000259" key="5">
    <source>
        <dbReference type="Pfam" id="PF03466"/>
    </source>
</evidence>
<sequence>TPRPIRLGTSDGLGEHLDRVLERLAPITVELVSASTAERLDRVRGQDIDATFVRGVTESPGLRLIPVWQDQLTIVLPVNHPLADADEVDLIDLKDIPLRLADRIRNAPLHDLVIKACEEAGFEPVIGPVFTTMQNTLATVGSTNTWTVIYESHANRLPAPRVAFRRTTTPIRMTTLLAVAEHNPPWCLEALLRACDHEG</sequence>
<feature type="non-terminal residue" evidence="6">
    <location>
        <position position="1"/>
    </location>
</feature>
<dbReference type="SUPFAM" id="SSF53850">
    <property type="entry name" value="Periplasmic binding protein-like II"/>
    <property type="match status" value="1"/>
</dbReference>